<organism evidence="1 2">
    <name type="scientific">Streptomyces reniochalinae</name>
    <dbReference type="NCBI Taxonomy" id="2250578"/>
    <lineage>
        <taxon>Bacteria</taxon>
        <taxon>Bacillati</taxon>
        <taxon>Actinomycetota</taxon>
        <taxon>Actinomycetes</taxon>
        <taxon>Kitasatosporales</taxon>
        <taxon>Streptomycetaceae</taxon>
        <taxon>Streptomyces</taxon>
    </lineage>
</organism>
<dbReference type="AlphaFoldDB" id="A0A367EIX7"/>
<sequence>MAVDARSLQAIPEEIAHLYVTAFTRRGSPPTPCRHDRLCTAMFQRDVRAWRWSCPHSKPSCAGAAPSTYAGCERTPDVDTRPRGSCSTWECGTGLFDERTIRGIAHDYRRSLRTVVERSGSG</sequence>
<dbReference type="RefSeq" id="WP_114016562.1">
    <property type="nucleotide sequence ID" value="NZ_QOIM01000036.1"/>
</dbReference>
<reference evidence="1 2" key="1">
    <citation type="submission" date="2018-06" db="EMBL/GenBank/DDBJ databases">
        <title>Streptomyces reniochalinae sp. nov. and Streptomyces diacarnus sp. nov. from marine sponges.</title>
        <authorList>
            <person name="Li L."/>
        </authorList>
    </citation>
    <scope>NUCLEOTIDE SEQUENCE [LARGE SCALE GENOMIC DNA]</scope>
    <source>
        <strain evidence="1 2">LHW50302</strain>
    </source>
</reference>
<evidence type="ECO:0000313" key="2">
    <source>
        <dbReference type="Proteomes" id="UP000253507"/>
    </source>
</evidence>
<comment type="caution">
    <text evidence="1">The sequence shown here is derived from an EMBL/GenBank/DDBJ whole genome shotgun (WGS) entry which is preliminary data.</text>
</comment>
<proteinExistence type="predicted"/>
<gene>
    <name evidence="1" type="ORF">DQ392_17580</name>
</gene>
<dbReference type="EMBL" id="QOIM01000036">
    <property type="protein sequence ID" value="RCG17652.1"/>
    <property type="molecule type" value="Genomic_DNA"/>
</dbReference>
<accession>A0A367EIX7</accession>
<dbReference type="Proteomes" id="UP000253507">
    <property type="component" value="Unassembled WGS sequence"/>
</dbReference>
<evidence type="ECO:0000313" key="1">
    <source>
        <dbReference type="EMBL" id="RCG17652.1"/>
    </source>
</evidence>
<protein>
    <submittedName>
        <fullName evidence="1">Uncharacterized protein</fullName>
    </submittedName>
</protein>
<name>A0A367EIX7_9ACTN</name>
<keyword evidence="2" id="KW-1185">Reference proteome</keyword>